<dbReference type="AlphaFoldDB" id="A0A0D1Z6L8"/>
<evidence type="ECO:0000313" key="3">
    <source>
        <dbReference type="Proteomes" id="UP000054466"/>
    </source>
</evidence>
<feature type="region of interest" description="Disordered" evidence="1">
    <location>
        <begin position="60"/>
        <end position="80"/>
    </location>
</feature>
<feature type="compositionally biased region" description="Basic and acidic residues" evidence="1">
    <location>
        <begin position="60"/>
        <end position="77"/>
    </location>
</feature>
<evidence type="ECO:0000313" key="2">
    <source>
        <dbReference type="EMBL" id="KIW23286.1"/>
    </source>
</evidence>
<accession>A0A0D1Z6L8</accession>
<keyword evidence="3" id="KW-1185">Reference proteome</keyword>
<reference evidence="2 3" key="1">
    <citation type="submission" date="2015-01" db="EMBL/GenBank/DDBJ databases">
        <title>The Genome Sequence of Cladophialophora immunda CBS83496.</title>
        <authorList>
            <consortium name="The Broad Institute Genomics Platform"/>
            <person name="Cuomo C."/>
            <person name="de Hoog S."/>
            <person name="Gorbushina A."/>
            <person name="Stielow B."/>
            <person name="Teixiera M."/>
            <person name="Abouelleil A."/>
            <person name="Chapman S.B."/>
            <person name="Priest M."/>
            <person name="Young S.K."/>
            <person name="Wortman J."/>
            <person name="Nusbaum C."/>
            <person name="Birren B."/>
        </authorList>
    </citation>
    <scope>NUCLEOTIDE SEQUENCE [LARGE SCALE GENOMIC DNA]</scope>
    <source>
        <strain evidence="2 3">CBS 83496</strain>
    </source>
</reference>
<proteinExistence type="predicted"/>
<dbReference type="RefSeq" id="XP_016243502.1">
    <property type="nucleotide sequence ID" value="XM_016398940.1"/>
</dbReference>
<protein>
    <submittedName>
        <fullName evidence="2">Uncharacterized protein</fullName>
    </submittedName>
</protein>
<sequence>MAPLLSEEHKEVIHRGLHPTQLRLDRASTESSHLQFKEIRAIDNLQAQWEEHYDKVYAPQEAKEKQVAEEKVAEPEAPRPTVRRATPIPALRRVTQNLPVKNHTAIPAGYFDRPALANEFDVTCVLDYHAFLFDRYEYFSCKNPICQLHMRCGMGVMPSPKNKAWQILNLGGFKN</sequence>
<dbReference type="VEuPathDB" id="FungiDB:PV07_11497"/>
<dbReference type="HOGENOM" id="CLU_1532380_0_0_1"/>
<dbReference type="OrthoDB" id="19232at2759"/>
<gene>
    <name evidence="2" type="ORF">PV07_11497</name>
</gene>
<dbReference type="GeneID" id="27350691"/>
<name>A0A0D1Z6L8_9EURO</name>
<dbReference type="Proteomes" id="UP000054466">
    <property type="component" value="Unassembled WGS sequence"/>
</dbReference>
<dbReference type="EMBL" id="KN847046">
    <property type="protein sequence ID" value="KIW23286.1"/>
    <property type="molecule type" value="Genomic_DNA"/>
</dbReference>
<evidence type="ECO:0000256" key="1">
    <source>
        <dbReference type="SAM" id="MobiDB-lite"/>
    </source>
</evidence>
<organism evidence="2 3">
    <name type="scientific">Cladophialophora immunda</name>
    <dbReference type="NCBI Taxonomy" id="569365"/>
    <lineage>
        <taxon>Eukaryota</taxon>
        <taxon>Fungi</taxon>
        <taxon>Dikarya</taxon>
        <taxon>Ascomycota</taxon>
        <taxon>Pezizomycotina</taxon>
        <taxon>Eurotiomycetes</taxon>
        <taxon>Chaetothyriomycetidae</taxon>
        <taxon>Chaetothyriales</taxon>
        <taxon>Herpotrichiellaceae</taxon>
        <taxon>Cladophialophora</taxon>
    </lineage>
</organism>